<dbReference type="InterPro" id="IPR011701">
    <property type="entry name" value="MFS"/>
</dbReference>
<feature type="transmembrane region" description="Helical" evidence="7">
    <location>
        <begin position="269"/>
        <end position="291"/>
    </location>
</feature>
<keyword evidence="5 7" id="KW-1133">Transmembrane helix</keyword>
<dbReference type="SUPFAM" id="SSF103473">
    <property type="entry name" value="MFS general substrate transporter"/>
    <property type="match status" value="1"/>
</dbReference>
<evidence type="ECO:0000256" key="7">
    <source>
        <dbReference type="SAM" id="Phobius"/>
    </source>
</evidence>
<dbReference type="Gene3D" id="1.20.1720.10">
    <property type="entry name" value="Multidrug resistance protein D"/>
    <property type="match status" value="1"/>
</dbReference>
<feature type="transmembrane region" description="Helical" evidence="7">
    <location>
        <begin position="12"/>
        <end position="39"/>
    </location>
</feature>
<evidence type="ECO:0000256" key="5">
    <source>
        <dbReference type="ARBA" id="ARBA00022989"/>
    </source>
</evidence>
<feature type="transmembrane region" description="Helical" evidence="7">
    <location>
        <begin position="54"/>
        <end position="74"/>
    </location>
</feature>
<feature type="transmembrane region" description="Helical" evidence="7">
    <location>
        <begin position="229"/>
        <end position="249"/>
    </location>
</feature>
<evidence type="ECO:0000259" key="8">
    <source>
        <dbReference type="PROSITE" id="PS50850"/>
    </source>
</evidence>
<protein>
    <submittedName>
        <fullName evidence="9">MFS transporter</fullName>
    </submittedName>
</protein>
<feature type="transmembrane region" description="Helical" evidence="7">
    <location>
        <begin position="167"/>
        <end position="191"/>
    </location>
</feature>
<dbReference type="RefSeq" id="WP_193123197.1">
    <property type="nucleotide sequence ID" value="NZ_JADBGI010000016.1"/>
</dbReference>
<dbReference type="PANTHER" id="PTHR42718">
    <property type="entry name" value="MAJOR FACILITATOR SUPERFAMILY MULTIDRUG TRANSPORTER MFSC"/>
    <property type="match status" value="1"/>
</dbReference>
<feature type="transmembrane region" description="Helical" evidence="7">
    <location>
        <begin position="303"/>
        <end position="324"/>
    </location>
</feature>
<feature type="transmembrane region" description="Helical" evidence="7">
    <location>
        <begin position="108"/>
        <end position="129"/>
    </location>
</feature>
<accession>A0ABR9P9S3</accession>
<name>A0ABR9P9S3_9ACTN</name>
<keyword evidence="3" id="KW-1003">Cell membrane</keyword>
<feature type="transmembrane region" description="Helical" evidence="7">
    <location>
        <begin position="203"/>
        <end position="223"/>
    </location>
</feature>
<evidence type="ECO:0000313" key="10">
    <source>
        <dbReference type="Proteomes" id="UP000806528"/>
    </source>
</evidence>
<dbReference type="Proteomes" id="UP000806528">
    <property type="component" value="Unassembled WGS sequence"/>
</dbReference>
<proteinExistence type="predicted"/>
<feature type="transmembrane region" description="Helical" evidence="7">
    <location>
        <begin position="476"/>
        <end position="498"/>
    </location>
</feature>
<evidence type="ECO:0000256" key="2">
    <source>
        <dbReference type="ARBA" id="ARBA00022448"/>
    </source>
</evidence>
<keyword evidence="10" id="KW-1185">Reference proteome</keyword>
<comment type="subcellular location">
    <subcellularLocation>
        <location evidence="1">Cell membrane</location>
        <topology evidence="1">Multi-pass membrane protein</topology>
    </subcellularLocation>
</comment>
<keyword evidence="6 7" id="KW-0472">Membrane</keyword>
<reference evidence="9 10" key="1">
    <citation type="submission" date="2020-09" db="EMBL/GenBank/DDBJ databases">
        <title>Diversity and distribution of actinomycetes associated with coral in the coast of Hainan.</title>
        <authorList>
            <person name="Li F."/>
        </authorList>
    </citation>
    <scope>NUCLEOTIDE SEQUENCE [LARGE SCALE GENOMIC DNA]</scope>
    <source>
        <strain evidence="9 10">HNM0947</strain>
    </source>
</reference>
<dbReference type="InterPro" id="IPR036259">
    <property type="entry name" value="MFS_trans_sf"/>
</dbReference>
<organism evidence="9 10">
    <name type="scientific">Nocardiopsis coralli</name>
    <dbReference type="NCBI Taxonomy" id="2772213"/>
    <lineage>
        <taxon>Bacteria</taxon>
        <taxon>Bacillati</taxon>
        <taxon>Actinomycetota</taxon>
        <taxon>Actinomycetes</taxon>
        <taxon>Streptosporangiales</taxon>
        <taxon>Nocardiopsidaceae</taxon>
        <taxon>Nocardiopsis</taxon>
    </lineage>
</organism>
<evidence type="ECO:0000313" key="9">
    <source>
        <dbReference type="EMBL" id="MBE3000588.1"/>
    </source>
</evidence>
<evidence type="ECO:0000256" key="4">
    <source>
        <dbReference type="ARBA" id="ARBA00022692"/>
    </source>
</evidence>
<keyword evidence="2" id="KW-0813">Transport</keyword>
<feature type="transmembrane region" description="Helical" evidence="7">
    <location>
        <begin position="363"/>
        <end position="386"/>
    </location>
</feature>
<dbReference type="EMBL" id="JADBGI010000016">
    <property type="protein sequence ID" value="MBE3000588.1"/>
    <property type="molecule type" value="Genomic_DNA"/>
</dbReference>
<feature type="transmembrane region" description="Helical" evidence="7">
    <location>
        <begin position="407"/>
        <end position="427"/>
    </location>
</feature>
<feature type="transmembrane region" description="Helical" evidence="7">
    <location>
        <begin position="336"/>
        <end position="357"/>
    </location>
</feature>
<feature type="transmembrane region" description="Helical" evidence="7">
    <location>
        <begin position="83"/>
        <end position="102"/>
    </location>
</feature>
<gene>
    <name evidence="9" type="ORF">IDM40_18055</name>
</gene>
<comment type="caution">
    <text evidence="9">The sequence shown here is derived from an EMBL/GenBank/DDBJ whole genome shotgun (WGS) entry which is preliminary data.</text>
</comment>
<evidence type="ECO:0000256" key="3">
    <source>
        <dbReference type="ARBA" id="ARBA00022475"/>
    </source>
</evidence>
<feature type="transmembrane region" description="Helical" evidence="7">
    <location>
        <begin position="141"/>
        <end position="161"/>
    </location>
</feature>
<evidence type="ECO:0000256" key="1">
    <source>
        <dbReference type="ARBA" id="ARBA00004651"/>
    </source>
</evidence>
<dbReference type="Pfam" id="PF07690">
    <property type="entry name" value="MFS_1"/>
    <property type="match status" value="1"/>
</dbReference>
<dbReference type="PANTHER" id="PTHR42718:SF47">
    <property type="entry name" value="METHYL VIOLOGEN RESISTANCE PROTEIN SMVA"/>
    <property type="match status" value="1"/>
</dbReference>
<feature type="domain" description="Major facilitator superfamily (MFS) profile" evidence="8">
    <location>
        <begin position="17"/>
        <end position="504"/>
    </location>
</feature>
<dbReference type="PROSITE" id="PS50850">
    <property type="entry name" value="MFS"/>
    <property type="match status" value="1"/>
</dbReference>
<keyword evidence="4 7" id="KW-0812">Transmembrane</keyword>
<sequence length="507" mass="51672">MHTAHTTERAGPWAWAGLAAMSLPIFMLATDMTVLFLALPSLSADLAPTGAQQLWILHIGEFLSAASVITFGLLTNRLGRRRLLLAAVLVYGAASLLAAFAATAEMLIVARALLGIAGAAFTPAGLALLRMMFRSTREFSVAFAVFMAAFTGGAAAGPPLGGLLLEHFWWGSVFLVNVPAALALLLAGPILLPRDRPDPSVRVDLVSVVLSIAMVMALVHGLQETADSGFAPLPALSTLTGAVLVVFFLRRQARSAHPLVPLSLFTPKVFRVLVVVLFAASVGMGATDMFVTQLLQVVVGMSALQVGLLMLGPAAGGILGTLLTPVVQRLVSPAPALAGTLVLMGLSALAAVAPLGVHDPIGLVAAITVMTVSGSVFMTTASQLLITSAPEEHTGSATAVQDVFAGLGNAAGMAFIGSLGIAVYRAVLETGAPAGLDPADAESAQGSVGAAAAVAERLGGEAGQALMEAVRPAFTLATQTTFVAAGLTGAALAVVVALRLRGTEYTH</sequence>
<dbReference type="Gene3D" id="1.20.1250.20">
    <property type="entry name" value="MFS general substrate transporter like domains"/>
    <property type="match status" value="1"/>
</dbReference>
<dbReference type="InterPro" id="IPR020846">
    <property type="entry name" value="MFS_dom"/>
</dbReference>
<evidence type="ECO:0000256" key="6">
    <source>
        <dbReference type="ARBA" id="ARBA00023136"/>
    </source>
</evidence>